<dbReference type="RefSeq" id="WP_094160088.1">
    <property type="nucleotide sequence ID" value="NZ_LT592170.1"/>
</dbReference>
<gene>
    <name evidence="6" type="ORF">THIARS_60673</name>
</gene>
<dbReference type="InterPro" id="IPR035965">
    <property type="entry name" value="PAS-like_dom_sf"/>
</dbReference>
<evidence type="ECO:0000259" key="5">
    <source>
        <dbReference type="PROSITE" id="PS50887"/>
    </source>
</evidence>
<dbReference type="SUPFAM" id="SSF55073">
    <property type="entry name" value="Nucleotide cyclase"/>
    <property type="match status" value="1"/>
</dbReference>
<evidence type="ECO:0000313" key="6">
    <source>
        <dbReference type="EMBL" id="SBP87960.1"/>
    </source>
</evidence>
<dbReference type="SUPFAM" id="SSF55785">
    <property type="entry name" value="PYP-like sensor domain (PAS domain)"/>
    <property type="match status" value="1"/>
</dbReference>
<dbReference type="Pfam" id="PF00990">
    <property type="entry name" value="GGDEF"/>
    <property type="match status" value="1"/>
</dbReference>
<keyword evidence="7" id="KW-1185">Reference proteome</keyword>
<keyword evidence="4" id="KW-1133">Transmembrane helix</keyword>
<organism evidence="6 7">
    <name type="scientific">Thiomonas delicata</name>
    <name type="common">Thiomonas cuprina</name>
    <dbReference type="NCBI Taxonomy" id="364030"/>
    <lineage>
        <taxon>Bacteria</taxon>
        <taxon>Pseudomonadati</taxon>
        <taxon>Pseudomonadota</taxon>
        <taxon>Betaproteobacteria</taxon>
        <taxon>Burkholderiales</taxon>
        <taxon>Thiomonas</taxon>
    </lineage>
</organism>
<dbReference type="PROSITE" id="PS50887">
    <property type="entry name" value="GGDEF"/>
    <property type="match status" value="1"/>
</dbReference>
<evidence type="ECO:0000256" key="1">
    <source>
        <dbReference type="ARBA" id="ARBA00012528"/>
    </source>
</evidence>
<dbReference type="CDD" id="cd01949">
    <property type="entry name" value="GGDEF"/>
    <property type="match status" value="1"/>
</dbReference>
<dbReference type="InterPro" id="IPR029787">
    <property type="entry name" value="Nucleotide_cyclase"/>
</dbReference>
<evidence type="ECO:0000256" key="4">
    <source>
        <dbReference type="SAM" id="Phobius"/>
    </source>
</evidence>
<dbReference type="InterPro" id="IPR043128">
    <property type="entry name" value="Rev_trsase/Diguanyl_cyclase"/>
</dbReference>
<dbReference type="PANTHER" id="PTHR45138:SF9">
    <property type="entry name" value="DIGUANYLATE CYCLASE DGCM-RELATED"/>
    <property type="match status" value="1"/>
</dbReference>
<dbReference type="NCBIfam" id="TIGR00254">
    <property type="entry name" value="GGDEF"/>
    <property type="match status" value="1"/>
</dbReference>
<dbReference type="Proteomes" id="UP000214566">
    <property type="component" value="Unassembled WGS sequence"/>
</dbReference>
<dbReference type="OrthoDB" id="8929028at2"/>
<evidence type="ECO:0000256" key="3">
    <source>
        <dbReference type="SAM" id="MobiDB-lite"/>
    </source>
</evidence>
<evidence type="ECO:0000256" key="2">
    <source>
        <dbReference type="ARBA" id="ARBA00034247"/>
    </source>
</evidence>
<dbReference type="InterPro" id="IPR050469">
    <property type="entry name" value="Diguanylate_Cyclase"/>
</dbReference>
<comment type="catalytic activity">
    <reaction evidence="2">
        <text>2 GTP = 3',3'-c-di-GMP + 2 diphosphate</text>
        <dbReference type="Rhea" id="RHEA:24898"/>
        <dbReference type="ChEBI" id="CHEBI:33019"/>
        <dbReference type="ChEBI" id="CHEBI:37565"/>
        <dbReference type="ChEBI" id="CHEBI:58805"/>
        <dbReference type="EC" id="2.7.7.65"/>
    </reaction>
</comment>
<dbReference type="InterPro" id="IPR029016">
    <property type="entry name" value="GAF-like_dom_sf"/>
</dbReference>
<accession>A0A238D459</accession>
<feature type="domain" description="GGDEF" evidence="5">
    <location>
        <begin position="701"/>
        <end position="833"/>
    </location>
</feature>
<dbReference type="InterPro" id="IPR000160">
    <property type="entry name" value="GGDEF_dom"/>
</dbReference>
<dbReference type="SMART" id="SM00267">
    <property type="entry name" value="GGDEF"/>
    <property type="match status" value="1"/>
</dbReference>
<dbReference type="Gene3D" id="3.30.450.40">
    <property type="match status" value="1"/>
</dbReference>
<dbReference type="CDD" id="cd18773">
    <property type="entry name" value="PDC1_HK_sensor"/>
    <property type="match status" value="1"/>
</dbReference>
<feature type="transmembrane region" description="Helical" evidence="4">
    <location>
        <begin position="317"/>
        <end position="341"/>
    </location>
</feature>
<dbReference type="EMBL" id="FLMQ01000055">
    <property type="protein sequence ID" value="SBP87960.1"/>
    <property type="molecule type" value="Genomic_DNA"/>
</dbReference>
<proteinExistence type="predicted"/>
<keyword evidence="4" id="KW-0472">Membrane</keyword>
<feature type="transmembrane region" description="Helical" evidence="4">
    <location>
        <begin position="33"/>
        <end position="54"/>
    </location>
</feature>
<name>A0A238D459_THIDL</name>
<dbReference type="PANTHER" id="PTHR45138">
    <property type="entry name" value="REGULATORY COMPONENTS OF SENSORY TRANSDUCTION SYSTEM"/>
    <property type="match status" value="1"/>
</dbReference>
<dbReference type="EC" id="2.7.7.65" evidence="1"/>
<keyword evidence="4" id="KW-0812">Transmembrane</keyword>
<dbReference type="AlphaFoldDB" id="A0A238D459"/>
<dbReference type="Gene3D" id="3.30.70.270">
    <property type="match status" value="1"/>
</dbReference>
<evidence type="ECO:0000313" key="7">
    <source>
        <dbReference type="Proteomes" id="UP000214566"/>
    </source>
</evidence>
<dbReference type="Gene3D" id="3.30.450.20">
    <property type="entry name" value="PAS domain"/>
    <property type="match status" value="3"/>
</dbReference>
<protein>
    <recommendedName>
        <fullName evidence="1">diguanylate cyclase</fullName>
        <ecNumber evidence="1">2.7.7.65</ecNumber>
    </recommendedName>
</protein>
<dbReference type="SUPFAM" id="SSF55781">
    <property type="entry name" value="GAF domain-like"/>
    <property type="match status" value="1"/>
</dbReference>
<dbReference type="GO" id="GO:0052621">
    <property type="term" value="F:diguanylate cyclase activity"/>
    <property type="evidence" value="ECO:0007669"/>
    <property type="project" value="UniProtKB-EC"/>
</dbReference>
<feature type="region of interest" description="Disordered" evidence="3">
    <location>
        <begin position="1"/>
        <end position="25"/>
    </location>
</feature>
<sequence>MDDPATLPLTPVAHNREPKPDPGRPGALTLAQLGWRLLAGGVVLFALLIGLWLWTSWISVRHANAQRSLLTASLLAVNAETIFQRVQDDLMHLGDTLGETARDHPEQAVALLKTFQARHAWLGGASVWAPDGELLAGTLMRSQGAQPNVLRDTLYASYREDFQLALRTRGISVGRPQEGRLLGQWFIPLRYVVRAADGRPLYVLQTSILLNRQQELWRGLPLKAGTAVGLLRTDGWLISRYPDTIANPQIYRARARGALMDALAASGNASSGFYFGKTVDGQQRDGAWARLGSLPVVAFLSLPHSEVVAEWWRQVRGPLLGLCTVLVVLLVAWITLIRGFVTRMVGLRKQMNHRRAEELSSSGVAEIDALLRQLVRSREQIRHLARNRERALLEAAQAGTYTRTAHDGVLVAVDASFARMLGRPARRLIGREWDELFNTAGGVPIGEAKALDSGRRLVWTRGPNGETIWLSLAEHAEITREGHKILHGLAIDVSERENLLRAVERQSQRLHTLWQMAAGSGTGDHDGGDSIERMLAQGRDALGLQAAIICLRLGDDCFMAYAQDIHGRFEQGQTLAPNHPLCACENHENGALWIADASRHPGLAEAAGIGCVIRLPLTLSHQTMGCLLLLGDVPQGDDFDPVDRQYAELLAAWFARVLHDRSQRDTLLSQAYTDGLTGLLNRRAAQLRMDEALQQMRRGGPSFSVALCDLDHFKQVNDEYGHAAGDSVLRQMASTLRQGVPRNGWVARWGGEEFLIMMPGFDTATAAAAMDVLRQRVSQRAFLVSERSLHITLSIGIGTLQGPQDEIVRVLTEADDSLYEAKGQGRNRVIAMR</sequence>
<reference evidence="6 7" key="1">
    <citation type="submission" date="2016-06" db="EMBL/GenBank/DDBJ databases">
        <authorList>
            <person name="Kjaerup R.B."/>
            <person name="Dalgaard T.S."/>
            <person name="Juul-Madsen H.R."/>
        </authorList>
    </citation>
    <scope>NUCLEOTIDE SEQUENCE [LARGE SCALE GENOMIC DNA]</scope>
    <source>
        <strain evidence="6 7">DSM 16361</strain>
    </source>
</reference>
<dbReference type="CDD" id="cd12915">
    <property type="entry name" value="PDC2_DGC_like"/>
    <property type="match status" value="1"/>
</dbReference>
<dbReference type="FunFam" id="3.30.70.270:FF:000001">
    <property type="entry name" value="Diguanylate cyclase domain protein"/>
    <property type="match status" value="1"/>
</dbReference>